<proteinExistence type="predicted"/>
<dbReference type="Proteomes" id="UP000582981">
    <property type="component" value="Unassembled WGS sequence"/>
</dbReference>
<reference evidence="2 3" key="1">
    <citation type="submission" date="2020-04" db="EMBL/GenBank/DDBJ databases">
        <title>Molecular characterization of pseudomonads from Agaricus bisporus reveal novel blotch 2 pathogens in Western Europe.</title>
        <authorList>
            <person name="Taparia T."/>
            <person name="Krijger M."/>
            <person name="Haynes E."/>
            <person name="Elpinstone J.G."/>
            <person name="Noble R."/>
            <person name="Van Der Wolf J."/>
        </authorList>
    </citation>
    <scope>NUCLEOTIDE SEQUENCE [LARGE SCALE GENOMIC DNA]</scope>
    <source>
        <strain evidence="2 3">F1001</strain>
    </source>
</reference>
<evidence type="ECO:0000313" key="2">
    <source>
        <dbReference type="EMBL" id="NWB46724.1"/>
    </source>
</evidence>
<sequence>MGKADGADSKENPMHGKTLIQQPKRMPGQALGRHLQAGVCYGIHSSTKTDKYKFITSIWLLWICGKPLIK</sequence>
<organism evidence="2 3">
    <name type="scientific">Pseudomonas gingeri</name>
    <dbReference type="NCBI Taxonomy" id="117681"/>
    <lineage>
        <taxon>Bacteria</taxon>
        <taxon>Pseudomonadati</taxon>
        <taxon>Pseudomonadota</taxon>
        <taxon>Gammaproteobacteria</taxon>
        <taxon>Pseudomonadales</taxon>
        <taxon>Pseudomonadaceae</taxon>
        <taxon>Pseudomonas</taxon>
    </lineage>
</organism>
<evidence type="ECO:0000313" key="3">
    <source>
        <dbReference type="Proteomes" id="UP000582981"/>
    </source>
</evidence>
<feature type="compositionally biased region" description="Basic and acidic residues" evidence="1">
    <location>
        <begin position="1"/>
        <end position="14"/>
    </location>
</feature>
<protein>
    <submittedName>
        <fullName evidence="2">Uncharacterized protein</fullName>
    </submittedName>
</protein>
<gene>
    <name evidence="2" type="ORF">HX829_09470</name>
</gene>
<dbReference type="RefSeq" id="WP_157815216.1">
    <property type="nucleotide sequence ID" value="NZ_JACAPU010000012.1"/>
</dbReference>
<dbReference type="EMBL" id="JACAPU010000012">
    <property type="protein sequence ID" value="NWB46724.1"/>
    <property type="molecule type" value="Genomic_DNA"/>
</dbReference>
<feature type="region of interest" description="Disordered" evidence="1">
    <location>
        <begin position="1"/>
        <end position="27"/>
    </location>
</feature>
<comment type="caution">
    <text evidence="2">The sequence shown here is derived from an EMBL/GenBank/DDBJ whole genome shotgun (WGS) entry which is preliminary data.</text>
</comment>
<dbReference type="AlphaFoldDB" id="A0A7Y8BK67"/>
<accession>A0A7Y8BK67</accession>
<evidence type="ECO:0000256" key="1">
    <source>
        <dbReference type="SAM" id="MobiDB-lite"/>
    </source>
</evidence>
<name>A0A7Y8BK67_9PSED</name>